<dbReference type="EMBL" id="JAHXZN010000006">
    <property type="protein sequence ID" value="MBW6532203.1"/>
    <property type="molecule type" value="Genomic_DNA"/>
</dbReference>
<feature type="domain" description="DNA binding HTH" evidence="1">
    <location>
        <begin position="13"/>
        <end position="52"/>
    </location>
</feature>
<dbReference type="Gene3D" id="1.10.10.60">
    <property type="entry name" value="Homeodomain-like"/>
    <property type="match status" value="1"/>
</dbReference>
<evidence type="ECO:0000313" key="3">
    <source>
        <dbReference type="Proteomes" id="UP000759103"/>
    </source>
</evidence>
<sequence>MSVPDWQISGTMAAAQRDAILAALLATDNNLTHAAQRLRIGRTTLYRLIKSYDILLTERVPRRRVAAAGAPRAVDGHDGAASRVILVDGAWYLVPGAAQAS</sequence>
<dbReference type="RefSeq" id="WP_219749556.1">
    <property type="nucleotide sequence ID" value="NZ_JAHXZN010000006.1"/>
</dbReference>
<accession>A0ABS7BRG2</accession>
<dbReference type="Proteomes" id="UP000759103">
    <property type="component" value="Unassembled WGS sequence"/>
</dbReference>
<keyword evidence="3" id="KW-1185">Reference proteome</keyword>
<dbReference type="InterPro" id="IPR002197">
    <property type="entry name" value="HTH_Fis"/>
</dbReference>
<evidence type="ECO:0000259" key="1">
    <source>
        <dbReference type="Pfam" id="PF02954"/>
    </source>
</evidence>
<dbReference type="Pfam" id="PF02954">
    <property type="entry name" value="HTH_8"/>
    <property type="match status" value="1"/>
</dbReference>
<dbReference type="InterPro" id="IPR009057">
    <property type="entry name" value="Homeodomain-like_sf"/>
</dbReference>
<dbReference type="PRINTS" id="PR01590">
    <property type="entry name" value="HTHFIS"/>
</dbReference>
<name>A0ABS7BRG2_9SPHN</name>
<comment type="caution">
    <text evidence="2">The sequence shown here is derived from an EMBL/GenBank/DDBJ whole genome shotgun (WGS) entry which is preliminary data.</text>
</comment>
<organism evidence="2 3">
    <name type="scientific">Sphingomonas citri</name>
    <dbReference type="NCBI Taxonomy" id="2862499"/>
    <lineage>
        <taxon>Bacteria</taxon>
        <taxon>Pseudomonadati</taxon>
        <taxon>Pseudomonadota</taxon>
        <taxon>Alphaproteobacteria</taxon>
        <taxon>Sphingomonadales</taxon>
        <taxon>Sphingomonadaceae</taxon>
        <taxon>Sphingomonas</taxon>
    </lineage>
</organism>
<evidence type="ECO:0000313" key="2">
    <source>
        <dbReference type="EMBL" id="MBW6532203.1"/>
    </source>
</evidence>
<proteinExistence type="predicted"/>
<reference evidence="2 3" key="1">
    <citation type="submission" date="2021-07" db="EMBL/GenBank/DDBJ databases">
        <title>Sphingomonas sp.</title>
        <authorList>
            <person name="Feng G."/>
            <person name="Li J."/>
            <person name="Pan M."/>
        </authorList>
    </citation>
    <scope>NUCLEOTIDE SEQUENCE [LARGE SCALE GENOMIC DNA]</scope>
    <source>
        <strain evidence="2 3">RRHST34</strain>
    </source>
</reference>
<protein>
    <recommendedName>
        <fullName evidence="1">DNA binding HTH domain-containing protein</fullName>
    </recommendedName>
</protein>
<dbReference type="SUPFAM" id="SSF46689">
    <property type="entry name" value="Homeodomain-like"/>
    <property type="match status" value="1"/>
</dbReference>
<gene>
    <name evidence="2" type="ORF">KZ820_15785</name>
</gene>